<dbReference type="Pfam" id="PF00017">
    <property type="entry name" value="SH2"/>
    <property type="match status" value="1"/>
</dbReference>
<feature type="compositionally biased region" description="Basic and acidic residues" evidence="3">
    <location>
        <begin position="555"/>
        <end position="564"/>
    </location>
</feature>
<reference evidence="5" key="1">
    <citation type="submission" date="2022-03" db="EMBL/GenBank/DDBJ databases">
        <authorList>
            <person name="Martin C."/>
        </authorList>
    </citation>
    <scope>NUCLEOTIDE SEQUENCE</scope>
</reference>
<feature type="compositionally biased region" description="Polar residues" evidence="3">
    <location>
        <begin position="30"/>
        <end position="41"/>
    </location>
</feature>
<comment type="caution">
    <text evidence="5">The sequence shown here is derived from an EMBL/GenBank/DDBJ whole genome shotgun (WGS) entry which is preliminary data.</text>
</comment>
<dbReference type="Gene3D" id="3.30.505.10">
    <property type="entry name" value="SH2 domain"/>
    <property type="match status" value="1"/>
</dbReference>
<feature type="compositionally biased region" description="Basic and acidic residues" evidence="3">
    <location>
        <begin position="272"/>
        <end position="285"/>
    </location>
</feature>
<feature type="compositionally biased region" description="Basic and acidic residues" evidence="3">
    <location>
        <begin position="249"/>
        <end position="258"/>
    </location>
</feature>
<evidence type="ECO:0000256" key="2">
    <source>
        <dbReference type="PROSITE-ProRule" id="PRU00191"/>
    </source>
</evidence>
<evidence type="ECO:0000313" key="5">
    <source>
        <dbReference type="EMBL" id="CAH1797006.1"/>
    </source>
</evidence>
<feature type="region of interest" description="Disordered" evidence="3">
    <location>
        <begin position="57"/>
        <end position="114"/>
    </location>
</feature>
<feature type="compositionally biased region" description="Basic and acidic residues" evidence="3">
    <location>
        <begin position="508"/>
        <end position="521"/>
    </location>
</feature>
<evidence type="ECO:0000259" key="4">
    <source>
        <dbReference type="PROSITE" id="PS50001"/>
    </source>
</evidence>
<keyword evidence="6" id="KW-1185">Reference proteome</keyword>
<feature type="compositionally biased region" description="Polar residues" evidence="3">
    <location>
        <begin position="202"/>
        <end position="215"/>
    </location>
</feature>
<sequence>MAAKWLKNLSRTKRFSPPEPPTPDYRAANVSDNKTVGLSQEQGDHFRYTDSSNFVHFSSQNQNKSDFVVSKSGKPVSPGDRSPPALPPPPVLFQQDRSGSLKSDSGSSQGYLDDSAINDQDIIIDDYSDPVDAVNLVRLTAPHSHSPLEDSTDSDDLANYTEPYDTQKIFHTLSKDDLNEKETEDKAPHLYDEPYEDINTETSTSEYSHVRTQTSPEKDTELDSIIATTKQSDIAIDSDTGNQTEEEMERLSDFRPMEDYDSPWEFSQKHKILQEHLARSNHDRASPNQSTPAILSSSPMNRQSPPAIPPRNSPPPRGSPPLKPPRASPPIKPEVKLRRKSGDAIKKKRPTESVGTQTLEKENGRHLESSQISAFKYPSEGLSESSGPLRGESPNMNIPSGETQVPDMYEDPWDLQSKQMELERKIKHASRTSSAFNPPSTKVSPPNTFRPVSNASLGTLSGIKCEVYIPPRPSSRKSSSPDVSDESTNQIRERKMSKTPDSLTNQIEDDRPGDDYDEPWHVRQSALLSQMDRGSPDISKRAPARLPPDNQSYHDTPHSLHDTPQHSPKKRQHNLNVELGSRTLNAVGEKVDPAVELERQRWYHGSVSRQDAESLLRVHKEGSYLVRQSESNKEDYSLSLKSIRGFMHMKIVQRNGSYILGQYSQPYPSIPDMICHYSVSKLPIKGAEHMSLLHPVLHELL</sequence>
<name>A0A8S4PTV3_OWEFU</name>
<dbReference type="GO" id="GO:0001784">
    <property type="term" value="F:phosphotyrosine residue binding"/>
    <property type="evidence" value="ECO:0007669"/>
    <property type="project" value="TreeGrafter"/>
</dbReference>
<dbReference type="PANTHER" id="PTHR15127">
    <property type="entry name" value="HEAVYWEIGHT, ISOFORM A"/>
    <property type="match status" value="1"/>
</dbReference>
<feature type="compositionally biased region" description="Polar residues" evidence="3">
    <location>
        <begin position="286"/>
        <end position="303"/>
    </location>
</feature>
<dbReference type="CDD" id="cd09945">
    <property type="entry name" value="SH2_SHB_SHD_SHE_SHF_like"/>
    <property type="match status" value="1"/>
</dbReference>
<feature type="compositionally biased region" description="Low complexity" evidence="3">
    <location>
        <begin position="98"/>
        <end position="110"/>
    </location>
</feature>
<organism evidence="5 6">
    <name type="scientific">Owenia fusiformis</name>
    <name type="common">Polychaete worm</name>
    <dbReference type="NCBI Taxonomy" id="6347"/>
    <lineage>
        <taxon>Eukaryota</taxon>
        <taxon>Metazoa</taxon>
        <taxon>Spiralia</taxon>
        <taxon>Lophotrochozoa</taxon>
        <taxon>Annelida</taxon>
        <taxon>Polychaeta</taxon>
        <taxon>Sedentaria</taxon>
        <taxon>Canalipalpata</taxon>
        <taxon>Sabellida</taxon>
        <taxon>Oweniida</taxon>
        <taxon>Oweniidae</taxon>
        <taxon>Owenia</taxon>
    </lineage>
</organism>
<dbReference type="SMART" id="SM00252">
    <property type="entry name" value="SH2"/>
    <property type="match status" value="1"/>
</dbReference>
<dbReference type="EMBL" id="CAIIXF020000010">
    <property type="protein sequence ID" value="CAH1797006.1"/>
    <property type="molecule type" value="Genomic_DNA"/>
</dbReference>
<evidence type="ECO:0000313" key="6">
    <source>
        <dbReference type="Proteomes" id="UP000749559"/>
    </source>
</evidence>
<dbReference type="OrthoDB" id="5914531at2759"/>
<feature type="compositionally biased region" description="Pro residues" evidence="3">
    <location>
        <begin position="306"/>
        <end position="332"/>
    </location>
</feature>
<keyword evidence="1 2" id="KW-0727">SH2 domain</keyword>
<feature type="region of interest" description="Disordered" evidence="3">
    <location>
        <begin position="1"/>
        <end position="42"/>
    </location>
</feature>
<feature type="compositionally biased region" description="Basic and acidic residues" evidence="3">
    <location>
        <begin position="359"/>
        <end position="368"/>
    </location>
</feature>
<dbReference type="InterPro" id="IPR051846">
    <property type="entry name" value="SH2_domain_adapters"/>
</dbReference>
<dbReference type="InterPro" id="IPR036860">
    <property type="entry name" value="SH2_dom_sf"/>
</dbReference>
<feature type="domain" description="SH2" evidence="4">
    <location>
        <begin position="602"/>
        <end position="696"/>
    </location>
</feature>
<dbReference type="PANTHER" id="PTHR15127:SF32">
    <property type="entry name" value="HEAVYWEIGHT, ISOFORM A"/>
    <property type="match status" value="1"/>
</dbReference>
<gene>
    <name evidence="5" type="ORF">OFUS_LOCUS21352</name>
</gene>
<feature type="region of interest" description="Disordered" evidence="3">
    <location>
        <begin position="422"/>
        <end position="571"/>
    </location>
</feature>
<feature type="region of interest" description="Disordered" evidence="3">
    <location>
        <begin position="232"/>
        <end position="409"/>
    </location>
</feature>
<feature type="compositionally biased region" description="Polar residues" evidence="3">
    <location>
        <begin position="431"/>
        <end position="459"/>
    </location>
</feature>
<evidence type="ECO:0000256" key="1">
    <source>
        <dbReference type="ARBA" id="ARBA00022999"/>
    </source>
</evidence>
<evidence type="ECO:0000256" key="3">
    <source>
        <dbReference type="SAM" id="MobiDB-lite"/>
    </source>
</evidence>
<feature type="region of interest" description="Disordered" evidence="3">
    <location>
        <begin position="202"/>
        <end position="221"/>
    </location>
</feature>
<dbReference type="Proteomes" id="UP000749559">
    <property type="component" value="Unassembled WGS sequence"/>
</dbReference>
<feature type="compositionally biased region" description="Basic and acidic residues" evidence="3">
    <location>
        <begin position="333"/>
        <end position="345"/>
    </location>
</feature>
<dbReference type="PROSITE" id="PS50001">
    <property type="entry name" value="SH2"/>
    <property type="match status" value="1"/>
</dbReference>
<accession>A0A8S4PTV3</accession>
<protein>
    <recommendedName>
        <fullName evidence="4">SH2 domain-containing protein</fullName>
    </recommendedName>
</protein>
<dbReference type="SUPFAM" id="SSF55550">
    <property type="entry name" value="SH2 domain"/>
    <property type="match status" value="1"/>
</dbReference>
<dbReference type="InterPro" id="IPR000980">
    <property type="entry name" value="SH2"/>
</dbReference>
<feature type="compositionally biased region" description="Polar residues" evidence="3">
    <location>
        <begin position="394"/>
        <end position="403"/>
    </location>
</feature>
<proteinExistence type="predicted"/>
<dbReference type="AlphaFoldDB" id="A0A8S4PTV3"/>
<dbReference type="PRINTS" id="PR00401">
    <property type="entry name" value="SH2DOMAIN"/>
</dbReference>